<dbReference type="GO" id="GO:0016020">
    <property type="term" value="C:membrane"/>
    <property type="evidence" value="ECO:0007669"/>
    <property type="project" value="UniProtKB-SubCell"/>
</dbReference>
<keyword evidence="3 6" id="KW-0812">Transmembrane</keyword>
<keyword evidence="4 6" id="KW-1133">Transmembrane helix</keyword>
<feature type="transmembrane region" description="Helical" evidence="6">
    <location>
        <begin position="305"/>
        <end position="338"/>
    </location>
</feature>
<feature type="transmembrane region" description="Helical" evidence="6">
    <location>
        <begin position="273"/>
        <end position="293"/>
    </location>
</feature>
<name>A0A433US03_9CYAN</name>
<comment type="caution">
    <text evidence="7">The sequence shown here is derived from an EMBL/GenBank/DDBJ whole genome shotgun (WGS) entry which is preliminary data.</text>
</comment>
<proteinExistence type="inferred from homology"/>
<evidence type="ECO:0000256" key="1">
    <source>
        <dbReference type="ARBA" id="ARBA00004141"/>
    </source>
</evidence>
<evidence type="ECO:0000256" key="3">
    <source>
        <dbReference type="ARBA" id="ARBA00022692"/>
    </source>
</evidence>
<evidence type="ECO:0000256" key="2">
    <source>
        <dbReference type="ARBA" id="ARBA00009773"/>
    </source>
</evidence>
<dbReference type="PANTHER" id="PTHR21716">
    <property type="entry name" value="TRANSMEMBRANE PROTEIN"/>
    <property type="match status" value="1"/>
</dbReference>
<dbReference type="EMBL" id="RSCL01000035">
    <property type="protein sequence ID" value="RUS96624.1"/>
    <property type="molecule type" value="Genomic_DNA"/>
</dbReference>
<dbReference type="RefSeq" id="WP_127086655.1">
    <property type="nucleotide sequence ID" value="NZ_RSCL01000035.1"/>
</dbReference>
<keyword evidence="5 6" id="KW-0472">Membrane</keyword>
<evidence type="ECO:0000313" key="7">
    <source>
        <dbReference type="EMBL" id="RUS96624.1"/>
    </source>
</evidence>
<dbReference type="InterPro" id="IPR002549">
    <property type="entry name" value="AI-2E-like"/>
</dbReference>
<comment type="subcellular location">
    <subcellularLocation>
        <location evidence="1">Membrane</location>
        <topology evidence="1">Multi-pass membrane protein</topology>
    </subcellularLocation>
</comment>
<accession>A0A433US03</accession>
<evidence type="ECO:0000313" key="8">
    <source>
        <dbReference type="Proteomes" id="UP000271624"/>
    </source>
</evidence>
<feature type="transmembrane region" description="Helical" evidence="6">
    <location>
        <begin position="161"/>
        <end position="179"/>
    </location>
</feature>
<feature type="transmembrane region" description="Helical" evidence="6">
    <location>
        <begin position="211"/>
        <end position="233"/>
    </location>
</feature>
<evidence type="ECO:0000256" key="5">
    <source>
        <dbReference type="ARBA" id="ARBA00023136"/>
    </source>
</evidence>
<dbReference type="Pfam" id="PF01594">
    <property type="entry name" value="AI-2E_transport"/>
    <property type="match status" value="1"/>
</dbReference>
<reference evidence="7" key="1">
    <citation type="submission" date="2018-12" db="EMBL/GenBank/DDBJ databases">
        <authorList>
            <person name="Will S."/>
            <person name="Neumann-Schaal M."/>
            <person name="Henke P."/>
        </authorList>
    </citation>
    <scope>NUCLEOTIDE SEQUENCE</scope>
    <source>
        <strain evidence="7">PCC 7102</strain>
    </source>
</reference>
<comment type="similarity">
    <text evidence="2">Belongs to the autoinducer-2 exporter (AI-2E) (TC 2.A.86) family.</text>
</comment>
<protein>
    <submittedName>
        <fullName evidence="7">AI-2E family transporter</fullName>
    </submittedName>
</protein>
<dbReference type="AlphaFoldDB" id="A0A433US03"/>
<evidence type="ECO:0000256" key="6">
    <source>
        <dbReference type="SAM" id="Phobius"/>
    </source>
</evidence>
<feature type="transmembrane region" description="Helical" evidence="6">
    <location>
        <begin position="12"/>
        <end position="33"/>
    </location>
</feature>
<dbReference type="GO" id="GO:0055085">
    <property type="term" value="P:transmembrane transport"/>
    <property type="evidence" value="ECO:0007669"/>
    <property type="project" value="TreeGrafter"/>
</dbReference>
<organism evidence="7 8">
    <name type="scientific">Dulcicalothrix desertica PCC 7102</name>
    <dbReference type="NCBI Taxonomy" id="232991"/>
    <lineage>
        <taxon>Bacteria</taxon>
        <taxon>Bacillati</taxon>
        <taxon>Cyanobacteriota</taxon>
        <taxon>Cyanophyceae</taxon>
        <taxon>Nostocales</taxon>
        <taxon>Calotrichaceae</taxon>
        <taxon>Dulcicalothrix</taxon>
    </lineage>
</organism>
<gene>
    <name evidence="7" type="ORF">DSM106972_086470</name>
</gene>
<feature type="transmembrane region" description="Helical" evidence="6">
    <location>
        <begin position="39"/>
        <end position="57"/>
    </location>
</feature>
<feature type="transmembrane region" description="Helical" evidence="6">
    <location>
        <begin position="239"/>
        <end position="266"/>
    </location>
</feature>
<dbReference type="Proteomes" id="UP000271624">
    <property type="component" value="Unassembled WGS sequence"/>
</dbReference>
<reference evidence="7" key="2">
    <citation type="journal article" date="2019" name="Genome Biol. Evol.">
        <title>Day and night: Metabolic profiles and evolutionary relationships of six axenic non-marine cyanobacteria.</title>
        <authorList>
            <person name="Will S.E."/>
            <person name="Henke P."/>
            <person name="Boedeker C."/>
            <person name="Huang S."/>
            <person name="Brinkmann H."/>
            <person name="Rohde M."/>
            <person name="Jarek M."/>
            <person name="Friedl T."/>
            <person name="Seufert S."/>
            <person name="Schumacher M."/>
            <person name="Overmann J."/>
            <person name="Neumann-Schaal M."/>
            <person name="Petersen J."/>
        </authorList>
    </citation>
    <scope>NUCLEOTIDE SEQUENCE [LARGE SCALE GENOMIC DNA]</scope>
    <source>
        <strain evidence="7">PCC 7102</strain>
    </source>
</reference>
<evidence type="ECO:0000256" key="4">
    <source>
        <dbReference type="ARBA" id="ARBA00022989"/>
    </source>
</evidence>
<dbReference type="PANTHER" id="PTHR21716:SF66">
    <property type="entry name" value="TRANSPORT PROTEIN SLL0063-RELATED"/>
    <property type="match status" value="1"/>
</dbReference>
<sequence length="350" mass="38606">MIQKAIALIPSEFRWGLFFPMLFLNGWLLLLLIQQVQPLATIVVLAILFAFLLDYPIGFLEKLGLKRVLAVVIVFVGALVGLVALALTLVPEIILQANELLINLPHWLELIDKQVDVLNAWVEARQLPINLDGLTVQFSEQLLRQVQVIASRAFDVAFETLGSIANVFLILVFTLVLTLSGDRVWQGLLSWLPLWWREQIQNSLRQTFENFISGQFIIATILTVLQTSAFLLLNVPFGLLFGVVIGIMSLIPLGGATSIAIIGLILTIQDFWVGIKVLVVTVILGQINETLIAPRILGNLVGLNPFWLLISLFLGARFAGPLGLFLAVPIASFIKILADAIRTSGAMKET</sequence>
<feature type="transmembrane region" description="Helical" evidence="6">
    <location>
        <begin position="69"/>
        <end position="90"/>
    </location>
</feature>
<keyword evidence="8" id="KW-1185">Reference proteome</keyword>
<dbReference type="OrthoDB" id="505911at2"/>